<evidence type="ECO:0000256" key="2">
    <source>
        <dbReference type="ARBA" id="ARBA00006375"/>
    </source>
</evidence>
<dbReference type="GeneID" id="98116906"/>
<keyword evidence="5" id="KW-0677">Repeat</keyword>
<evidence type="ECO:0000313" key="12">
    <source>
        <dbReference type="EMBL" id="KAL2888588.1"/>
    </source>
</evidence>
<feature type="repeat" description="Solcar" evidence="10">
    <location>
        <begin position="127"/>
        <end position="214"/>
    </location>
</feature>
<evidence type="ECO:0000256" key="11">
    <source>
        <dbReference type="RuleBase" id="RU000488"/>
    </source>
</evidence>
<gene>
    <name evidence="12" type="ORF">HOO65_030089</name>
</gene>
<keyword evidence="3 11" id="KW-0813">Transport</keyword>
<organism evidence="12 13">
    <name type="scientific">Ceratocystis lukuohia</name>
    <dbReference type="NCBI Taxonomy" id="2019550"/>
    <lineage>
        <taxon>Eukaryota</taxon>
        <taxon>Fungi</taxon>
        <taxon>Dikarya</taxon>
        <taxon>Ascomycota</taxon>
        <taxon>Pezizomycotina</taxon>
        <taxon>Sordariomycetes</taxon>
        <taxon>Hypocreomycetidae</taxon>
        <taxon>Microascales</taxon>
        <taxon>Ceratocystidaceae</taxon>
        <taxon>Ceratocystis</taxon>
    </lineage>
</organism>
<evidence type="ECO:0000256" key="5">
    <source>
        <dbReference type="ARBA" id="ARBA00022737"/>
    </source>
</evidence>
<keyword evidence="4 10" id="KW-0812">Transmembrane</keyword>
<dbReference type="PROSITE" id="PS50920">
    <property type="entry name" value="SOLCAR"/>
    <property type="match status" value="3"/>
</dbReference>
<protein>
    <submittedName>
        <fullName evidence="12">Mitochondrial folate carrier protein</fullName>
    </submittedName>
</protein>
<dbReference type="PANTHER" id="PTHR45683">
    <property type="entry name" value="MITOCHONDRIAL NICOTINAMIDE ADENINE DINUCLEOTIDE TRANSPORTER 1-RELATED-RELATED"/>
    <property type="match status" value="1"/>
</dbReference>
<dbReference type="InterPro" id="IPR018108">
    <property type="entry name" value="MCP_transmembrane"/>
</dbReference>
<proteinExistence type="inferred from homology"/>
<dbReference type="InterPro" id="IPR044712">
    <property type="entry name" value="SLC25A32-like"/>
</dbReference>
<comment type="similarity">
    <text evidence="2 11">Belongs to the mitochondrial carrier (TC 2.A.29) family.</text>
</comment>
<dbReference type="EMBL" id="JABSNW010000003">
    <property type="protein sequence ID" value="KAL2888588.1"/>
    <property type="molecule type" value="Genomic_DNA"/>
</dbReference>
<dbReference type="RefSeq" id="XP_070859768.1">
    <property type="nucleotide sequence ID" value="XM_071002298.1"/>
</dbReference>
<dbReference type="InterPro" id="IPR023395">
    <property type="entry name" value="MCP_dom_sf"/>
</dbReference>
<evidence type="ECO:0000256" key="1">
    <source>
        <dbReference type="ARBA" id="ARBA00004448"/>
    </source>
</evidence>
<sequence>MPSQSPLSPASIESIAGLMAGSVATLVVHPLDIVKTRMQSIPHPYTVYRSATATGGKLGLTTLGVLRSLVAHDTPMRAFYRGLTPNLVGNAAGWASFFFFKAKAEQLIVSLRSGRHHAHAHNDSGFLAPYEHFLASAMAGATTTMLTNPIWVLKTRMLSSDRASEGAYQSMSQGVRAIYHTEGLSGFYRGVLVSLMGVSHGAVQFAVYEPLKRMYLATQPGGRNGSSINLPATKPSGGEHIQRLDVQGTLAISTLAKLVAGAATYPYQVIRARMQNYDSEKRFGKGVAGVAGRVYREEGLRGFYRGLGPAVLRVMPATWVTFLVYENVKHQLKAM</sequence>
<feature type="repeat" description="Solcar" evidence="10">
    <location>
        <begin position="8"/>
        <end position="107"/>
    </location>
</feature>
<comment type="caution">
    <text evidence="12">The sequence shown here is derived from an EMBL/GenBank/DDBJ whole genome shotgun (WGS) entry which is preliminary data.</text>
</comment>
<dbReference type="Pfam" id="PF00153">
    <property type="entry name" value="Mito_carr"/>
    <property type="match status" value="3"/>
</dbReference>
<reference evidence="12 13" key="1">
    <citation type="submission" date="2020-05" db="EMBL/GenBank/DDBJ databases">
        <title>Ceratocystis lukuohia genome.</title>
        <authorList>
            <person name="Harrington T.C."/>
            <person name="Kim K."/>
            <person name="Mayers C.G."/>
        </authorList>
    </citation>
    <scope>NUCLEOTIDE SEQUENCE [LARGE SCALE GENOMIC DNA]</scope>
    <source>
        <strain evidence="12 13">C4212</strain>
    </source>
</reference>
<evidence type="ECO:0000256" key="9">
    <source>
        <dbReference type="ARBA" id="ARBA00023136"/>
    </source>
</evidence>
<evidence type="ECO:0000256" key="10">
    <source>
        <dbReference type="PROSITE-ProRule" id="PRU00282"/>
    </source>
</evidence>
<evidence type="ECO:0000256" key="6">
    <source>
        <dbReference type="ARBA" id="ARBA00022792"/>
    </source>
</evidence>
<keyword evidence="8" id="KW-0496">Mitochondrion</keyword>
<dbReference type="InterPro" id="IPR002067">
    <property type="entry name" value="MCP"/>
</dbReference>
<keyword evidence="6" id="KW-0999">Mitochondrion inner membrane</keyword>
<evidence type="ECO:0000313" key="13">
    <source>
        <dbReference type="Proteomes" id="UP001610728"/>
    </source>
</evidence>
<dbReference type="Proteomes" id="UP001610728">
    <property type="component" value="Unassembled WGS sequence"/>
</dbReference>
<evidence type="ECO:0000256" key="7">
    <source>
        <dbReference type="ARBA" id="ARBA00022989"/>
    </source>
</evidence>
<feature type="repeat" description="Solcar" evidence="10">
    <location>
        <begin position="248"/>
        <end position="331"/>
    </location>
</feature>
<evidence type="ECO:0000256" key="8">
    <source>
        <dbReference type="ARBA" id="ARBA00023128"/>
    </source>
</evidence>
<accession>A0ABR4MJY1</accession>
<keyword evidence="7" id="KW-1133">Transmembrane helix</keyword>
<evidence type="ECO:0000256" key="4">
    <source>
        <dbReference type="ARBA" id="ARBA00022692"/>
    </source>
</evidence>
<comment type="subcellular location">
    <subcellularLocation>
        <location evidence="1">Mitochondrion inner membrane</location>
        <topology evidence="1">Multi-pass membrane protein</topology>
    </subcellularLocation>
</comment>
<keyword evidence="9 10" id="KW-0472">Membrane</keyword>
<keyword evidence="13" id="KW-1185">Reference proteome</keyword>
<name>A0ABR4MJY1_9PEZI</name>
<dbReference type="SUPFAM" id="SSF103506">
    <property type="entry name" value="Mitochondrial carrier"/>
    <property type="match status" value="1"/>
</dbReference>
<dbReference type="PRINTS" id="PR00926">
    <property type="entry name" value="MITOCARRIER"/>
</dbReference>
<evidence type="ECO:0000256" key="3">
    <source>
        <dbReference type="ARBA" id="ARBA00022448"/>
    </source>
</evidence>
<dbReference type="Gene3D" id="1.50.40.10">
    <property type="entry name" value="Mitochondrial carrier domain"/>
    <property type="match status" value="1"/>
</dbReference>